<name>A0ABR2KDS2_9EUKA</name>
<proteinExistence type="predicted"/>
<comment type="caution">
    <text evidence="1">The sequence shown here is derived from an EMBL/GenBank/DDBJ whole genome shotgun (WGS) entry which is preliminary data.</text>
</comment>
<dbReference type="NCBIfam" id="NF047352">
    <property type="entry name" value="P_loop_sacsin"/>
    <property type="match status" value="3"/>
</dbReference>
<reference evidence="1 2" key="1">
    <citation type="submission" date="2024-04" db="EMBL/GenBank/DDBJ databases">
        <title>Tritrichomonas musculus Genome.</title>
        <authorList>
            <person name="Alves-Ferreira E."/>
            <person name="Grigg M."/>
            <person name="Lorenzi H."/>
            <person name="Galac M."/>
        </authorList>
    </citation>
    <scope>NUCLEOTIDE SEQUENCE [LARGE SCALE GENOMIC DNA]</scope>
    <source>
        <strain evidence="1 2">EAF2021</strain>
    </source>
</reference>
<evidence type="ECO:0000313" key="2">
    <source>
        <dbReference type="Proteomes" id="UP001470230"/>
    </source>
</evidence>
<keyword evidence="2" id="KW-1185">Reference proteome</keyword>
<dbReference type="Gene3D" id="3.30.565.10">
    <property type="entry name" value="Histidine kinase-like ATPase, C-terminal domain"/>
    <property type="match status" value="1"/>
</dbReference>
<gene>
    <name evidence="1" type="ORF">M9Y10_034030</name>
</gene>
<evidence type="ECO:0008006" key="3">
    <source>
        <dbReference type="Google" id="ProtNLM"/>
    </source>
</evidence>
<evidence type="ECO:0000313" key="1">
    <source>
        <dbReference type="EMBL" id="KAK8889284.1"/>
    </source>
</evidence>
<sequence>MTILEECPIKSIEAVKDDVMDNMYVKSVLNRVRELQSPEKVDQTRWIWELLQNAQDSLEPNKQVSAVVNIMPDKTVTFQHDGGVFTGKAMCGLMYKYSEGKRVGESTGRFGTGFMTTLTLSQIIEVETNIYYDEDNTVVTGFRVILYRNGFNEEQIKEGLHKMRDSFQKLDRFNDFTTRFTYRNSNEDAINYGHQSFINCGAQTMLFATKVKNFTFNYMEKKSKIERKEAKQMNHFSIHSFKVTDESKDYERKFLVISIDEPNEILTEKYERTRNLRLQIAIEFNDTNLVSHDNKTCLYCTFPLIGSEKHQLPFILNCPDFEPDTERQFIMLEGEDEIYIEDNKTKEKKKMINLPKINKSILTRSLDLFKELLSYLMENKFNNFHFLTNGLCEKYIKTDFTDIKHMNEDWYRTNIIFPMRKILEDSKIVKTIDDQMTNLKDAYFPIYEEKSNKEQREMYHKLLCHKYPNKTVTFEESESWRNRLWESPNLITIERLVSDEEALGIEKEEGKKKIEKDEWEYLNLLLEYTKKYKPKLLSDHSIIPDMNEKRHKISDKFYESKSVHPDMLEILESIHHPWKTEHMHNNIYKIQIPEHFMKDAIQACIESFEKDPELSFIISSYIPKEGEYVHRRQTIYEFNEEILGKKNDKHEIKEEIDKELWIKSDKYLIQRYIETIKKYQREEVKERFELCHKFVTFLNEQEDENEKKYLNDENIVPNENYVLCSLTKLRDKSNIPNEFKEIVKQYFKIDIKNEELNSKIEDLTCKEKSTIQCFQELINYNFSQLKNDKRQAAMLLTHAIPKDEELNIYKIQSKLLKLLEPFETNNEKIIIDYGEETLWKLSNDYVKENIIKEEICKYAKLKDLTREFSKFKSDDDTIDYLNLCYEFITTGKIMPNQYGDLCKIDELEDGRDVDEDFLDLLYCIDPNKYDYRKKLSDKRIKYANLKRFDIKAFYQKVDDELKAALKNPEKRDDPKFIEILQRLKKIEDDNYISFFSDDQNAVAHRKLIYRIYVENVKNFLRDLNQNNADYESKMRWGFELIQNARDTIINIPGRKVSITIIYEPHKHLIFRHNGEDFTFDSLLGLLFKMSEGKEKGQKTIGRFGTGFMSTHILNKVVELQGNLLKKDGKRNKFWVQIDRRGSGSNELIEHAENMTKSLKESFEETIDFTEFKYSIENENVDEIIKIGLECIHQNLPTTLISCPEIEQVKVINNNKEIVYKYNSNDRSIYKKVDDGSESGRYFLVAQSNQPNAIFSQFKVQPNLQLSIIDTLEIENNSIKKSESESLFCSFPLIGSKKMFEFTITINSPNFEPSTERNKIFLNKKENQSITESSVNKEILEQSVNLFKNIVDQCINAQLNNLFFLANGLLFKNPNLFNESFDREWYTNTFIDRMHKVLENSRIVKTIDDEKTFLKDAYFPIYEENSNKEQREMYHKLLCHKYPNKTATFEESESWENLLWKELHLITIDNLVSDEEALGIEKEEGKKKIEKDEWEYLNLLLEYTKKYKPKLLSDHSIIPDMNEKRHKISDKFYESKSVHPDMLEILESIHHPWKTEHMHNNIYKIQIPEHFMKDAIQACIESFEKDPELSFIISSYIPKEGEYVHRRQTIYEFNEEILGKKNDKHEIKEEIDKELWIKSDKYLIQRYIETIKKYQREEVKERFELCHKFVTFLNEQEDENEKKYLNDENIVPNENYVLCSLTKLRDKSNIPNEFKEIVKQYFKIDINNDELNRQINDIHCSQSQDISIYQDEINEKINEINNKIEASEFLFHFRPKENLGDIFQKVEEIQSLYNTFIHNTTNNDIFQNDNAIQTNLSSFTLWDNASKIIIKAIMDTINNFNEFEVFKNAYNFDEERAISLLNMCYIYEQNIKIPLLDGQLCLFSDSRPFYRSDNIDKDIIKYITLANPDDKIKSESACRGIVHPKLRLHDIQNIASKINYATVQLRGNKKLRDNPEIMKLIEKMNWETFDNNTRYNDMNNIQKEKLLIFGKLFITNLGPRLRELENPSESMKKRWPWELIQNAKDTIVAEKDKKIDIKFTYDSNHLIFQHNGSDFTLKQYLAMVYKFSQDKHENKESTGKFGCGFLTTHIISRVVILRGNLKKENGINGFEVTLDRTGHEDSELEESLKRTEESKIIYENKPFEYTSFEYKYNDPENIDRVNIGIENLKKNLPLVLLFCSNINSVVIKNLDKDEEIKYSLPSKRGNIIEVEIKNNDEIQHRRFIYFNTERQSKHIPNLYSLSDRNKIEISAVIEIDSNNKIISHHDNESLYCVFPLVGSKLRFPFIINSPQFETLTDRNGIFLKSSPQNTSTYDEINYEILQISLELYKQIIEFCISKNCSRLGYLAEGLKCKYEKEDHFNPELFSSVFLKRAIEILISYPVFITSNGRQKYNDVYLIDYSYPTKEEIEPSKFQQYQNDFYSLFQHVYSNPINFEESISWFCNLWDGHPFKLINHLDLLRKISNYGTITGLPFPGDFQRQVEFINETLDFVFEYDKIQFKYIKLIPNQNQQFCIDNSNLYFAPDVYEEAIQLIHRLGGNWRINHVFQQIKVQSYLPIHEIKDAESMILGLITKENAKIMMEYIIPNHQMRIQMHDYSCVLLNIPKNTIELPGFSNDTWRLTDLIVAQFFIERIESLKRIQNPIESVKWLNDLINFLLENNLVDKYYLQKHIIFPNENQIFKDFSSISRDRIIYKDIKDALQNYCKIDIKNILLHQDFTIDIGFNQIFINKYRQNIIDFYKFKYNYNYGDDYQLQDKLHFSLILFKYITNDGNIQENQKLLLKCYNFLLNNNIEEISLNDSMDSIIFNYVSEYISYQINQYLKGKHTISNLQSSLSESAMDKIINYLNILYKFAKNIAYVPCRKGIFRRNNKLVILDSSTKLSENVISLLIFEQSIKNLLNNKDLCEKSDFLNYYLAMEGINCPLVNKNSNYIIVTEICKRIDSKIKRKCSIIITIDNIDLKILLNDLINFIDLNDYWQHFSEFRQLRDFLIANYIVTKNDRDMILKIHKMPKEYCTQIMDVINKYENGT</sequence>
<dbReference type="InterPro" id="IPR036890">
    <property type="entry name" value="HATPase_C_sf"/>
</dbReference>
<dbReference type="SUPFAM" id="SSF55874">
    <property type="entry name" value="ATPase domain of HSP90 chaperone/DNA topoisomerase II/histidine kinase"/>
    <property type="match status" value="3"/>
</dbReference>
<protein>
    <recommendedName>
        <fullName evidence="3">Protein NO VEIN C-terminal domain-containing protein</fullName>
    </recommendedName>
</protein>
<dbReference type="Proteomes" id="UP001470230">
    <property type="component" value="Unassembled WGS sequence"/>
</dbReference>
<dbReference type="EMBL" id="JAPFFF010000005">
    <property type="protein sequence ID" value="KAK8889284.1"/>
    <property type="molecule type" value="Genomic_DNA"/>
</dbReference>
<accession>A0ABR2KDS2</accession>
<organism evidence="1 2">
    <name type="scientific">Tritrichomonas musculus</name>
    <dbReference type="NCBI Taxonomy" id="1915356"/>
    <lineage>
        <taxon>Eukaryota</taxon>
        <taxon>Metamonada</taxon>
        <taxon>Parabasalia</taxon>
        <taxon>Tritrichomonadida</taxon>
        <taxon>Tritrichomonadidae</taxon>
        <taxon>Tritrichomonas</taxon>
    </lineage>
</organism>